<keyword evidence="4 6" id="KW-1133">Transmembrane helix</keyword>
<feature type="transmembrane region" description="Helical" evidence="6">
    <location>
        <begin position="142"/>
        <end position="164"/>
    </location>
</feature>
<feature type="transmembrane region" description="Helical" evidence="6">
    <location>
        <begin position="58"/>
        <end position="79"/>
    </location>
</feature>
<evidence type="ECO:0000256" key="2">
    <source>
        <dbReference type="ARBA" id="ARBA00022475"/>
    </source>
</evidence>
<gene>
    <name evidence="7" type="ORF">GDR74_15495</name>
</gene>
<evidence type="ECO:0000256" key="5">
    <source>
        <dbReference type="ARBA" id="ARBA00023136"/>
    </source>
</evidence>
<keyword evidence="2" id="KW-1003">Cell membrane</keyword>
<organism evidence="7 8">
    <name type="scientific">Microvirga thermotolerans</name>
    <dbReference type="NCBI Taxonomy" id="2651334"/>
    <lineage>
        <taxon>Bacteria</taxon>
        <taxon>Pseudomonadati</taxon>
        <taxon>Pseudomonadota</taxon>
        <taxon>Alphaproteobacteria</taxon>
        <taxon>Hyphomicrobiales</taxon>
        <taxon>Methylobacteriaceae</taxon>
        <taxon>Microvirga</taxon>
    </lineage>
</organism>
<evidence type="ECO:0000313" key="8">
    <source>
        <dbReference type="Proteomes" id="UP000325614"/>
    </source>
</evidence>
<comment type="subcellular location">
    <subcellularLocation>
        <location evidence="1">Cell membrane</location>
        <topology evidence="1">Multi-pass membrane protein</topology>
    </subcellularLocation>
</comment>
<dbReference type="Proteomes" id="UP000325614">
    <property type="component" value="Chromosome"/>
</dbReference>
<evidence type="ECO:0000256" key="3">
    <source>
        <dbReference type="ARBA" id="ARBA00022692"/>
    </source>
</evidence>
<dbReference type="AlphaFoldDB" id="A0A5P9K297"/>
<keyword evidence="8" id="KW-1185">Reference proteome</keyword>
<sequence length="298" mass="32022">MPLAMLLLPVTALAHGGNHDPASPRSLEAWVALPLLCSAFLYATGVARLWIGLAPGRGVALWQAASFGCGWLLLAIALISPVHALAERLFAVHMLEHEILMTLAAPLLVLARPMGGMLWALPLARRRTIGAVGRSRWVSRPWRILVDPPVATLTHGAAIWLWHVPLLFNAALESPFVHGLQHVSFLGSALLFWWSLLRGRARVRGYGAAAFYLFVTALHSGFLGILLSIARSPIYPAQSSDAAHWGLTPLEDQQLAGLIMWVPAGLVYAAATLAMIGIWISKSGTVPIPGGSHAPLSR</sequence>
<feature type="transmembrane region" description="Helical" evidence="6">
    <location>
        <begin position="209"/>
        <end position="230"/>
    </location>
</feature>
<dbReference type="Pfam" id="PF09678">
    <property type="entry name" value="Caa3_CtaG"/>
    <property type="match status" value="1"/>
</dbReference>
<accession>A0A5P9K297</accession>
<protein>
    <submittedName>
        <fullName evidence="7">Cytochrome c oxidase assembly protein</fullName>
    </submittedName>
</protein>
<dbReference type="InterPro" id="IPR019108">
    <property type="entry name" value="Caa3_assmbl_CtaG-rel"/>
</dbReference>
<dbReference type="KEGG" id="mico:GDR74_15495"/>
<dbReference type="GO" id="GO:0005886">
    <property type="term" value="C:plasma membrane"/>
    <property type="evidence" value="ECO:0007669"/>
    <property type="project" value="UniProtKB-SubCell"/>
</dbReference>
<keyword evidence="3 6" id="KW-0812">Transmembrane</keyword>
<feature type="transmembrane region" description="Helical" evidence="6">
    <location>
        <begin position="30"/>
        <end position="51"/>
    </location>
</feature>
<name>A0A5P9K297_9HYPH</name>
<reference evidence="7 8" key="1">
    <citation type="submission" date="2019-10" db="EMBL/GenBank/DDBJ databases">
        <title>Isolation, Identification of Microvirga thermotolerans HR1, a novel thermophilic bacterium and Comparative Genomics of the genus Microvirga.</title>
        <authorList>
            <person name="Li J."/>
            <person name="Zhang W."/>
            <person name="Lin M."/>
            <person name="Wang J."/>
        </authorList>
    </citation>
    <scope>NUCLEOTIDE SEQUENCE [LARGE SCALE GENOMIC DNA]</scope>
    <source>
        <strain evidence="7 8">HR1</strain>
    </source>
</reference>
<proteinExistence type="predicted"/>
<feature type="transmembrane region" description="Helical" evidence="6">
    <location>
        <begin position="99"/>
        <end position="121"/>
    </location>
</feature>
<evidence type="ECO:0000256" key="4">
    <source>
        <dbReference type="ARBA" id="ARBA00022989"/>
    </source>
</evidence>
<evidence type="ECO:0000313" key="7">
    <source>
        <dbReference type="EMBL" id="QFU18178.1"/>
    </source>
</evidence>
<feature type="transmembrane region" description="Helical" evidence="6">
    <location>
        <begin position="258"/>
        <end position="280"/>
    </location>
</feature>
<keyword evidence="5 6" id="KW-0472">Membrane</keyword>
<dbReference type="EMBL" id="CP045423">
    <property type="protein sequence ID" value="QFU18178.1"/>
    <property type="molecule type" value="Genomic_DNA"/>
</dbReference>
<evidence type="ECO:0000256" key="6">
    <source>
        <dbReference type="SAM" id="Phobius"/>
    </source>
</evidence>
<evidence type="ECO:0000256" key="1">
    <source>
        <dbReference type="ARBA" id="ARBA00004651"/>
    </source>
</evidence>
<feature type="transmembrane region" description="Helical" evidence="6">
    <location>
        <begin position="176"/>
        <end position="197"/>
    </location>
</feature>